<dbReference type="Pfam" id="PF17746">
    <property type="entry name" value="SfsA_N"/>
    <property type="match status" value="1"/>
</dbReference>
<dbReference type="PANTHER" id="PTHR30545">
    <property type="entry name" value="SUGAR FERMENTATION STIMULATION PROTEIN A"/>
    <property type="match status" value="1"/>
</dbReference>
<sequence>MKYENICSGKFIRRQNRFVAEVEIEGRRETVHVKNTGRCRELLISGTLCFLSCQDKKGRKTRFDLISVEKETESGIMLINMDSQAPNEAAEEWLRRGSLFSSEAKVQREVRFGDSRLDFYIEDGGRRCYMEVKGVTLENGGTASFPDAPTERGVRHLEELVHAVKMGYEAYLLFVVQMKEIKKVVPNDQTHPAFGEALRRAAAAGVQILAVDCKVTADSLEIDRYVPVEV</sequence>
<accession>A0A9D1D9U6</accession>
<dbReference type="Proteomes" id="UP000886757">
    <property type="component" value="Unassembled WGS sequence"/>
</dbReference>
<dbReference type="InterPro" id="IPR040452">
    <property type="entry name" value="SfsA_C"/>
</dbReference>
<dbReference type="EMBL" id="DVGK01000043">
    <property type="protein sequence ID" value="HIR13003.1"/>
    <property type="molecule type" value="Genomic_DNA"/>
</dbReference>
<dbReference type="NCBIfam" id="TIGR00230">
    <property type="entry name" value="sfsA"/>
    <property type="match status" value="1"/>
</dbReference>
<dbReference type="AlphaFoldDB" id="A0A9D1D9U6"/>
<reference evidence="4" key="2">
    <citation type="journal article" date="2021" name="PeerJ">
        <title>Extensive microbial diversity within the chicken gut microbiome revealed by metagenomics and culture.</title>
        <authorList>
            <person name="Gilroy R."/>
            <person name="Ravi A."/>
            <person name="Getino M."/>
            <person name="Pursley I."/>
            <person name="Horton D.L."/>
            <person name="Alikhan N.F."/>
            <person name="Baker D."/>
            <person name="Gharbi K."/>
            <person name="Hall N."/>
            <person name="Watson M."/>
            <person name="Adriaenssens E.M."/>
            <person name="Foster-Nyarko E."/>
            <person name="Jarju S."/>
            <person name="Secka A."/>
            <person name="Antonio M."/>
            <person name="Oren A."/>
            <person name="Chaudhuri R.R."/>
            <person name="La Ragione R."/>
            <person name="Hildebrand F."/>
            <person name="Pallen M.J."/>
        </authorList>
    </citation>
    <scope>NUCLEOTIDE SEQUENCE</scope>
    <source>
        <strain evidence="4">ChiSjej4B22-8148</strain>
    </source>
</reference>
<feature type="domain" description="SfsA N-terminal OB" evidence="3">
    <location>
        <begin position="12"/>
        <end position="72"/>
    </location>
</feature>
<comment type="caution">
    <text evidence="4">The sequence shown here is derived from an EMBL/GenBank/DDBJ whole genome shotgun (WGS) entry which is preliminary data.</text>
</comment>
<evidence type="ECO:0000313" key="4">
    <source>
        <dbReference type="EMBL" id="HIR13003.1"/>
    </source>
</evidence>
<evidence type="ECO:0000313" key="5">
    <source>
        <dbReference type="Proteomes" id="UP000886757"/>
    </source>
</evidence>
<dbReference type="PANTHER" id="PTHR30545:SF2">
    <property type="entry name" value="SUGAR FERMENTATION STIMULATION PROTEIN A"/>
    <property type="match status" value="1"/>
</dbReference>
<evidence type="ECO:0000256" key="1">
    <source>
        <dbReference type="HAMAP-Rule" id="MF_00095"/>
    </source>
</evidence>
<name>A0A9D1D9U6_9FIRM</name>
<reference evidence="4" key="1">
    <citation type="submission" date="2020-10" db="EMBL/GenBank/DDBJ databases">
        <authorList>
            <person name="Gilroy R."/>
        </authorList>
    </citation>
    <scope>NUCLEOTIDE SEQUENCE</scope>
    <source>
        <strain evidence="4">ChiSjej4B22-8148</strain>
    </source>
</reference>
<dbReference type="Gene3D" id="3.40.1350.60">
    <property type="match status" value="1"/>
</dbReference>
<comment type="similarity">
    <text evidence="1">Belongs to the SfsA family.</text>
</comment>
<gene>
    <name evidence="1 4" type="primary">sfsA</name>
    <name evidence="4" type="ORF">IAB31_03655</name>
</gene>
<dbReference type="Pfam" id="PF03749">
    <property type="entry name" value="SfsA"/>
    <property type="match status" value="1"/>
</dbReference>
<feature type="domain" description="Sugar fermentation stimulation protein C-terminal" evidence="2">
    <location>
        <begin position="84"/>
        <end position="218"/>
    </location>
</feature>
<dbReference type="InterPro" id="IPR005224">
    <property type="entry name" value="SfsA"/>
</dbReference>
<dbReference type="GO" id="GO:0003677">
    <property type="term" value="F:DNA binding"/>
    <property type="evidence" value="ECO:0007669"/>
    <property type="project" value="InterPro"/>
</dbReference>
<proteinExistence type="inferred from homology"/>
<evidence type="ECO:0000259" key="2">
    <source>
        <dbReference type="Pfam" id="PF03749"/>
    </source>
</evidence>
<dbReference type="InterPro" id="IPR041465">
    <property type="entry name" value="SfsA_N"/>
</dbReference>
<evidence type="ECO:0000259" key="3">
    <source>
        <dbReference type="Pfam" id="PF17746"/>
    </source>
</evidence>
<dbReference type="HAMAP" id="MF_00095">
    <property type="entry name" value="SfsA"/>
    <property type="match status" value="1"/>
</dbReference>
<protein>
    <recommendedName>
        <fullName evidence="1">Sugar fermentation stimulation protein homolog</fullName>
    </recommendedName>
</protein>
<organism evidence="4 5">
    <name type="scientific">Candidatus Choladousia intestinavium</name>
    <dbReference type="NCBI Taxonomy" id="2840727"/>
    <lineage>
        <taxon>Bacteria</taxon>
        <taxon>Bacillati</taxon>
        <taxon>Bacillota</taxon>
        <taxon>Clostridia</taxon>
        <taxon>Lachnospirales</taxon>
        <taxon>Lachnospiraceae</taxon>
        <taxon>Lachnospiraceae incertae sedis</taxon>
        <taxon>Candidatus Choladousia</taxon>
    </lineage>
</organism>
<dbReference type="Gene3D" id="2.40.50.580">
    <property type="match status" value="1"/>
</dbReference>
<dbReference type="CDD" id="cd22359">
    <property type="entry name" value="SfsA-like_bacterial"/>
    <property type="match status" value="1"/>
</dbReference>